<protein>
    <submittedName>
        <fullName evidence="2">Uncharacterized protein</fullName>
    </submittedName>
</protein>
<feature type="signal peptide" evidence="1">
    <location>
        <begin position="1"/>
        <end position="19"/>
    </location>
</feature>
<accession>A0ABD2PJC2</accession>
<evidence type="ECO:0000313" key="3">
    <source>
        <dbReference type="Proteomes" id="UP001626550"/>
    </source>
</evidence>
<sequence>METLYLAVLISLLWDQTKSQNLKQFCLPGDTTTQCLAKCKATDCVRALDVISQMNQCFQNSLTTYVNGAVNLPTDRRKQIINFIRTDIRNLENVIGIIMLSLPFAKDPDFEKLIGNVPPSITSLMVMAWNIVTTADIYQTGFCSDQITQFRGLLTQYALTDLITTTTTTRLPCRSHATLLRRSSFLIIIVLAAFSTIL</sequence>
<feature type="chain" id="PRO_5044889488" evidence="1">
    <location>
        <begin position="20"/>
        <end position="198"/>
    </location>
</feature>
<organism evidence="2 3">
    <name type="scientific">Cichlidogyrus casuarinus</name>
    <dbReference type="NCBI Taxonomy" id="1844966"/>
    <lineage>
        <taxon>Eukaryota</taxon>
        <taxon>Metazoa</taxon>
        <taxon>Spiralia</taxon>
        <taxon>Lophotrochozoa</taxon>
        <taxon>Platyhelminthes</taxon>
        <taxon>Monogenea</taxon>
        <taxon>Monopisthocotylea</taxon>
        <taxon>Dactylogyridea</taxon>
        <taxon>Ancyrocephalidae</taxon>
        <taxon>Cichlidogyrus</taxon>
    </lineage>
</organism>
<keyword evidence="3" id="KW-1185">Reference proteome</keyword>
<dbReference type="AlphaFoldDB" id="A0ABD2PJC2"/>
<comment type="caution">
    <text evidence="2">The sequence shown here is derived from an EMBL/GenBank/DDBJ whole genome shotgun (WGS) entry which is preliminary data.</text>
</comment>
<reference evidence="2 3" key="1">
    <citation type="submission" date="2024-11" db="EMBL/GenBank/DDBJ databases">
        <title>Adaptive evolution of stress response genes in parasites aligns with host niche diversity.</title>
        <authorList>
            <person name="Hahn C."/>
            <person name="Resl P."/>
        </authorList>
    </citation>
    <scope>NUCLEOTIDE SEQUENCE [LARGE SCALE GENOMIC DNA]</scope>
    <source>
        <strain evidence="2">EGGRZ-B1_66</strain>
        <tissue evidence="2">Body</tissue>
    </source>
</reference>
<evidence type="ECO:0000313" key="2">
    <source>
        <dbReference type="EMBL" id="KAL3307545.1"/>
    </source>
</evidence>
<evidence type="ECO:0000256" key="1">
    <source>
        <dbReference type="SAM" id="SignalP"/>
    </source>
</evidence>
<keyword evidence="1" id="KW-0732">Signal</keyword>
<dbReference type="Proteomes" id="UP001626550">
    <property type="component" value="Unassembled WGS sequence"/>
</dbReference>
<gene>
    <name evidence="2" type="ORF">Ciccas_013938</name>
</gene>
<dbReference type="EMBL" id="JBJKFK010007095">
    <property type="protein sequence ID" value="KAL3307545.1"/>
    <property type="molecule type" value="Genomic_DNA"/>
</dbReference>
<proteinExistence type="predicted"/>
<name>A0ABD2PJC2_9PLAT</name>